<dbReference type="PANTHER" id="PTHR43646">
    <property type="entry name" value="GLYCOSYLTRANSFERASE"/>
    <property type="match status" value="1"/>
</dbReference>
<keyword evidence="2" id="KW-1003">Cell membrane</keyword>
<dbReference type="EMBL" id="FWFX01000001">
    <property type="protein sequence ID" value="SLN13693.1"/>
    <property type="molecule type" value="Genomic_DNA"/>
</dbReference>
<evidence type="ECO:0000256" key="4">
    <source>
        <dbReference type="ARBA" id="ARBA00022679"/>
    </source>
</evidence>
<dbReference type="PANTHER" id="PTHR43646:SF2">
    <property type="entry name" value="GLYCOSYLTRANSFERASE 2-LIKE DOMAIN-CONTAINING PROTEIN"/>
    <property type="match status" value="1"/>
</dbReference>
<evidence type="ECO:0000313" key="8">
    <source>
        <dbReference type="Proteomes" id="UP000193061"/>
    </source>
</evidence>
<dbReference type="Gene3D" id="3.90.550.10">
    <property type="entry name" value="Spore Coat Polysaccharide Biosynthesis Protein SpsA, Chain A"/>
    <property type="match status" value="1"/>
</dbReference>
<accession>A0A1X6Y8P8</accession>
<evidence type="ECO:0000256" key="2">
    <source>
        <dbReference type="ARBA" id="ARBA00022475"/>
    </source>
</evidence>
<dbReference type="InterPro" id="IPR001173">
    <property type="entry name" value="Glyco_trans_2-like"/>
</dbReference>
<keyword evidence="3 7" id="KW-0328">Glycosyltransferase</keyword>
<dbReference type="InterPro" id="IPR029044">
    <property type="entry name" value="Nucleotide-diphossugar_trans"/>
</dbReference>
<dbReference type="GO" id="GO:0016757">
    <property type="term" value="F:glycosyltransferase activity"/>
    <property type="evidence" value="ECO:0007669"/>
    <property type="project" value="UniProtKB-KW"/>
</dbReference>
<dbReference type="InterPro" id="IPR026461">
    <property type="entry name" value="Trfase_2_rSAM/seldom_assoc"/>
</dbReference>
<evidence type="ECO:0000256" key="5">
    <source>
        <dbReference type="ARBA" id="ARBA00023136"/>
    </source>
</evidence>
<dbReference type="AlphaFoldDB" id="A0A1X6Y8P8"/>
<evidence type="ECO:0000313" key="7">
    <source>
        <dbReference type="EMBL" id="SLN13693.1"/>
    </source>
</evidence>
<protein>
    <submittedName>
        <fullName evidence="7">PGL/p-HBAD biosynthesis glycosyltransferase/MT3031</fullName>
        <ecNumber evidence="7">2.4.1.-</ecNumber>
    </submittedName>
</protein>
<evidence type="ECO:0000256" key="3">
    <source>
        <dbReference type="ARBA" id="ARBA00022676"/>
    </source>
</evidence>
<reference evidence="7 8" key="1">
    <citation type="submission" date="2017-03" db="EMBL/GenBank/DDBJ databases">
        <authorList>
            <person name="Afonso C.L."/>
            <person name="Miller P.J."/>
            <person name="Scott M.A."/>
            <person name="Spackman E."/>
            <person name="Goraichik I."/>
            <person name="Dimitrov K.M."/>
            <person name="Suarez D.L."/>
            <person name="Swayne D.E."/>
        </authorList>
    </citation>
    <scope>NUCLEOTIDE SEQUENCE [LARGE SCALE GENOMIC DNA]</scope>
    <source>
        <strain evidence="7 8">CECT 7450</strain>
    </source>
</reference>
<evidence type="ECO:0000256" key="1">
    <source>
        <dbReference type="ARBA" id="ARBA00004236"/>
    </source>
</evidence>
<sequence length="230" mass="24810">MRAPLSVIIPTLNAADALENSLPMLAEGLQTGLIRELIISDGGSGDATLQIADAAGAVVVNGAPSRGGQLHRGALAASGEWMLFLHADTVLPNGWVELVEQQFRKSAPAYFKLRFDRVGMRPSLVAAWANFRARALGLPYGDQALLISRHDYATAGGYPDIPLMEDVALVRSLPKITAMPASVTTSAARYEREGWLRRGGRNLSLLMRYLSGADPNDLARRYGGDLRTRV</sequence>
<dbReference type="RefSeq" id="WP_085803760.1">
    <property type="nucleotide sequence ID" value="NZ_FWFX01000001.1"/>
</dbReference>
<evidence type="ECO:0000259" key="6">
    <source>
        <dbReference type="Pfam" id="PF00535"/>
    </source>
</evidence>
<name>A0A1X6Y8P8_9RHOB</name>
<keyword evidence="4 7" id="KW-0808">Transferase</keyword>
<feature type="domain" description="Glycosyltransferase 2-like" evidence="6">
    <location>
        <begin position="6"/>
        <end position="113"/>
    </location>
</feature>
<dbReference type="Proteomes" id="UP000193061">
    <property type="component" value="Unassembled WGS sequence"/>
</dbReference>
<dbReference type="EC" id="2.4.1.-" evidence="7"/>
<dbReference type="Pfam" id="PF00535">
    <property type="entry name" value="Glycos_transf_2"/>
    <property type="match status" value="1"/>
</dbReference>
<comment type="subcellular location">
    <subcellularLocation>
        <location evidence="1">Cell membrane</location>
    </subcellularLocation>
</comment>
<organism evidence="7 8">
    <name type="scientific">Roseovarius albus</name>
    <dbReference type="NCBI Taxonomy" id="1247867"/>
    <lineage>
        <taxon>Bacteria</taxon>
        <taxon>Pseudomonadati</taxon>
        <taxon>Pseudomonadota</taxon>
        <taxon>Alphaproteobacteria</taxon>
        <taxon>Rhodobacterales</taxon>
        <taxon>Roseobacteraceae</taxon>
        <taxon>Roseovarius</taxon>
    </lineage>
</organism>
<dbReference type="SUPFAM" id="SSF53448">
    <property type="entry name" value="Nucleotide-diphospho-sugar transferases"/>
    <property type="match status" value="1"/>
</dbReference>
<keyword evidence="8" id="KW-1185">Reference proteome</keyword>
<proteinExistence type="predicted"/>
<dbReference type="GO" id="GO:0005886">
    <property type="term" value="C:plasma membrane"/>
    <property type="evidence" value="ECO:0007669"/>
    <property type="project" value="UniProtKB-SubCell"/>
</dbReference>
<gene>
    <name evidence="7" type="ORF">ROA7450_00211</name>
</gene>
<keyword evidence="5" id="KW-0472">Membrane</keyword>
<dbReference type="CDD" id="cd02522">
    <property type="entry name" value="GT_2_like_a"/>
    <property type="match status" value="1"/>
</dbReference>
<dbReference type="OrthoDB" id="5291101at2"/>
<dbReference type="NCBIfam" id="TIGR04283">
    <property type="entry name" value="glyco_like_mftF"/>
    <property type="match status" value="1"/>
</dbReference>